<evidence type="ECO:0000256" key="1">
    <source>
        <dbReference type="SAM" id="Phobius"/>
    </source>
</evidence>
<name>A0AAE3JCK7_9FIRM</name>
<keyword evidence="1" id="KW-1133">Transmembrane helix</keyword>
<organism evidence="2 3">
    <name type="scientific">Anthropogastromicrobium aceti</name>
    <dbReference type="NCBI Taxonomy" id="2981768"/>
    <lineage>
        <taxon>Bacteria</taxon>
        <taxon>Bacillati</taxon>
        <taxon>Bacillota</taxon>
        <taxon>Clostridia</taxon>
        <taxon>Lachnospirales</taxon>
        <taxon>Lachnospiraceae</taxon>
        <taxon>Anthropogastromicrobium</taxon>
    </lineage>
</organism>
<comment type="caution">
    <text evidence="2">The sequence shown here is derived from an EMBL/GenBank/DDBJ whole genome shotgun (WGS) entry which is preliminary data.</text>
</comment>
<gene>
    <name evidence="2" type="ORF">LKD48_13660</name>
</gene>
<protein>
    <submittedName>
        <fullName evidence="2">Uncharacterized protein</fullName>
    </submittedName>
</protein>
<dbReference type="Proteomes" id="UP001198200">
    <property type="component" value="Unassembled WGS sequence"/>
</dbReference>
<proteinExistence type="predicted"/>
<reference evidence="2 3" key="1">
    <citation type="submission" date="2021-10" db="EMBL/GenBank/DDBJ databases">
        <title>Anaerobic single-cell dispensing facilitates the cultivation of human gut bacteria.</title>
        <authorList>
            <person name="Afrizal A."/>
        </authorList>
    </citation>
    <scope>NUCLEOTIDE SEQUENCE [LARGE SCALE GENOMIC DNA]</scope>
    <source>
        <strain evidence="2 3">CLA-AA-H224</strain>
    </source>
</reference>
<dbReference type="EMBL" id="JAJEQN010000043">
    <property type="protein sequence ID" value="MCC2222655.1"/>
    <property type="molecule type" value="Genomic_DNA"/>
</dbReference>
<evidence type="ECO:0000313" key="2">
    <source>
        <dbReference type="EMBL" id="MCC2222655.1"/>
    </source>
</evidence>
<accession>A0AAE3JCK7</accession>
<keyword evidence="1" id="KW-0812">Transmembrane</keyword>
<dbReference type="AlphaFoldDB" id="A0AAE3JCK7"/>
<keyword evidence="1" id="KW-0472">Membrane</keyword>
<evidence type="ECO:0000313" key="3">
    <source>
        <dbReference type="Proteomes" id="UP001198200"/>
    </source>
</evidence>
<keyword evidence="3" id="KW-1185">Reference proteome</keyword>
<feature type="transmembrane region" description="Helical" evidence="1">
    <location>
        <begin position="7"/>
        <end position="25"/>
    </location>
</feature>
<dbReference type="RefSeq" id="WP_308732295.1">
    <property type="nucleotide sequence ID" value="NZ_JAJEQN010000043.1"/>
</dbReference>
<sequence>MEGWKKWYIVIAVVFIVTAIAGKIIHTQAPDAGLAEVDQLEDLLSLPVELEYALGDNGSKGVVVKDLTQNQENYIRQAEEADIIVLAESTGKLQFTTGTYGQEIRVSSVIKGSEWIDQNEKCWVWRNYGMEVMDGKIVYRNVLNLMQTGSYLVFLKRNQLNEYRSEKEFQTASEYFGYLQIPESKAQPIKQSQRNALYKEWSELSIFTASEEIADAWNQIAEILIQKFAKIEG</sequence>